<feature type="region of interest" description="Disordered" evidence="4">
    <location>
        <begin position="79"/>
        <end position="247"/>
    </location>
</feature>
<evidence type="ECO:0000256" key="2">
    <source>
        <dbReference type="ARBA" id="ARBA00022679"/>
    </source>
</evidence>
<dbReference type="Gene3D" id="3.40.50.150">
    <property type="entry name" value="Vaccinia Virus protein VP39"/>
    <property type="match status" value="1"/>
</dbReference>
<reference evidence="5 7" key="1">
    <citation type="journal article" date="2023" name="Microb. Genom.">
        <title>Mesoterricola silvestris gen. nov., sp. nov., Mesoterricola sediminis sp. nov., Geothrix oryzae sp. nov., Geothrix edaphica sp. nov., Geothrix rubra sp. nov., and Geothrix limicola sp. nov., six novel members of Acidobacteriota isolated from soils.</title>
        <authorList>
            <person name="Weisberg A.J."/>
            <person name="Pearce E."/>
            <person name="Kramer C.G."/>
            <person name="Chang J.H."/>
            <person name="Clarke C.R."/>
        </authorList>
    </citation>
    <scope>NUCLEOTIDE SEQUENCE</scope>
    <source>
        <strain evidence="6 7">NB05-1H</strain>
        <strain evidence="5">NRRL_B-16521</strain>
    </source>
</reference>
<evidence type="ECO:0000313" key="7">
    <source>
        <dbReference type="Proteomes" id="UP001272987"/>
    </source>
</evidence>
<feature type="compositionally biased region" description="Low complexity" evidence="4">
    <location>
        <begin position="197"/>
        <end position="208"/>
    </location>
</feature>
<feature type="compositionally biased region" description="Basic residues" evidence="4">
    <location>
        <begin position="226"/>
        <end position="235"/>
    </location>
</feature>
<dbReference type="GO" id="GO:0008168">
    <property type="term" value="F:methyltransferase activity"/>
    <property type="evidence" value="ECO:0007669"/>
    <property type="project" value="UniProtKB-KW"/>
</dbReference>
<evidence type="ECO:0000256" key="3">
    <source>
        <dbReference type="ARBA" id="ARBA00022747"/>
    </source>
</evidence>
<organism evidence="5 8">
    <name type="scientific">Streptomyces acidiscabies</name>
    <dbReference type="NCBI Taxonomy" id="42234"/>
    <lineage>
        <taxon>Bacteria</taxon>
        <taxon>Bacillati</taxon>
        <taxon>Actinomycetota</taxon>
        <taxon>Actinomycetes</taxon>
        <taxon>Kitasatosporales</taxon>
        <taxon>Streptomycetaceae</taxon>
        <taxon>Streptomyces</taxon>
    </lineage>
</organism>
<evidence type="ECO:0000256" key="1">
    <source>
        <dbReference type="ARBA" id="ARBA00022603"/>
    </source>
</evidence>
<keyword evidence="2" id="KW-0808">Transferase</keyword>
<dbReference type="GO" id="GO:0032259">
    <property type="term" value="P:methylation"/>
    <property type="evidence" value="ECO:0007669"/>
    <property type="project" value="UniProtKB-KW"/>
</dbReference>
<dbReference type="AlphaFoldDB" id="A0AAP6ELQ8"/>
<dbReference type="InterPro" id="IPR001525">
    <property type="entry name" value="C5_MeTfrase"/>
</dbReference>
<accession>A0AAP6ELQ8</accession>
<dbReference type="GO" id="GO:0009307">
    <property type="term" value="P:DNA restriction-modification system"/>
    <property type="evidence" value="ECO:0007669"/>
    <property type="project" value="UniProtKB-KW"/>
</dbReference>
<comment type="caution">
    <text evidence="5">The sequence shown here is derived from an EMBL/GenBank/DDBJ whole genome shotgun (WGS) entry which is preliminary data.</text>
</comment>
<protein>
    <submittedName>
        <fullName evidence="5">DNA cytosine methyltransferase</fullName>
    </submittedName>
</protein>
<evidence type="ECO:0000313" key="5">
    <source>
        <dbReference type="EMBL" id="MDX2967263.1"/>
    </source>
</evidence>
<name>A0AAP6ELQ8_9ACTN</name>
<dbReference type="EMBL" id="JARAWC010000091">
    <property type="protein sequence ID" value="MDX2967263.1"/>
    <property type="molecule type" value="Genomic_DNA"/>
</dbReference>
<gene>
    <name evidence="5" type="ORF">PV399_47355</name>
    <name evidence="6" type="ORF">PV666_50665</name>
</gene>
<dbReference type="Proteomes" id="UP001272987">
    <property type="component" value="Unassembled WGS sequence"/>
</dbReference>
<proteinExistence type="predicted"/>
<keyword evidence="1 5" id="KW-0489">Methyltransferase</keyword>
<dbReference type="Pfam" id="PF00145">
    <property type="entry name" value="DNA_methylase"/>
    <property type="match status" value="1"/>
</dbReference>
<keyword evidence="3" id="KW-0680">Restriction system</keyword>
<dbReference type="EMBL" id="JARAWP010000067">
    <property type="protein sequence ID" value="MDX3026065.1"/>
    <property type="molecule type" value="Genomic_DNA"/>
</dbReference>
<sequence length="247" mass="27496">MPSHRTIGSLCSGYGGLDLAAETVYDAHVTWHAETDPHASRILARHWPGVPNLGDITTVDWTTVPKVCVLTAGFPCQRHFRRRPPRRPRPRHPLRPLAPRRPRHRGPPTLPGGDRKRPRHPHLTRPPPSRPGTLPVVSGKHPRPASSARTRRRTRLPGRPPVRREMARPTRLRRRSTPPPRTPLPHRHSSKPPPATSAPTAAPNTPTNAEREATAPTSRTRWSGSCRHRRPRTARRAAPDSATAPGT</sequence>
<dbReference type="Proteomes" id="UP001282288">
    <property type="component" value="Unassembled WGS sequence"/>
</dbReference>
<keyword evidence="7" id="KW-1185">Reference proteome</keyword>
<dbReference type="InterPro" id="IPR029063">
    <property type="entry name" value="SAM-dependent_MTases_sf"/>
</dbReference>
<dbReference type="SUPFAM" id="SSF53335">
    <property type="entry name" value="S-adenosyl-L-methionine-dependent methyltransferases"/>
    <property type="match status" value="1"/>
</dbReference>
<evidence type="ECO:0000313" key="8">
    <source>
        <dbReference type="Proteomes" id="UP001282288"/>
    </source>
</evidence>
<evidence type="ECO:0000313" key="6">
    <source>
        <dbReference type="EMBL" id="MDX3026065.1"/>
    </source>
</evidence>
<evidence type="ECO:0000256" key="4">
    <source>
        <dbReference type="SAM" id="MobiDB-lite"/>
    </source>
</evidence>
<feature type="compositionally biased region" description="Basic residues" evidence="4">
    <location>
        <begin position="79"/>
        <end position="106"/>
    </location>
</feature>